<proteinExistence type="predicted"/>
<keyword evidence="3" id="KW-0804">Transcription</keyword>
<dbReference type="PRINTS" id="PR00032">
    <property type="entry name" value="HTHARAC"/>
</dbReference>
<dbReference type="Pfam" id="PF12833">
    <property type="entry name" value="HTH_18"/>
    <property type="match status" value="1"/>
</dbReference>
<dbReference type="PROSITE" id="PS00041">
    <property type="entry name" value="HTH_ARAC_FAMILY_1"/>
    <property type="match status" value="1"/>
</dbReference>
<dbReference type="PROSITE" id="PS01124">
    <property type="entry name" value="HTH_ARAC_FAMILY_2"/>
    <property type="match status" value="1"/>
</dbReference>
<comment type="caution">
    <text evidence="5">The sequence shown here is derived from an EMBL/GenBank/DDBJ whole genome shotgun (WGS) entry which is preliminary data.</text>
</comment>
<dbReference type="InterPro" id="IPR009057">
    <property type="entry name" value="Homeodomain-like_sf"/>
</dbReference>
<sequence>MDARLLPTRDRAATPCRYGRRMPQLLDRLIGPYERHLLAGSGYVLGGFRCPPEAARWREPNWIGERPHVVLPSTAVRIGAGPAPDEVCTVNEVLVYDRDTTYRRGLVSAEGDRCTFVAVDDELADELGLETGAGVRHAPCAPEPYLRVHRARAALHRPDPDMLAADEAVLALLGHAARRPCPRGRADRGAAATVDAVKGLLAGAPTRVWTLAELGAAVHYSPYFLARTFHRHTGYPIARYRRLLCLRQSLPGVLRTGADLSRIAAEHGFSSHSHYTRAFRAAFGCTPSEARGTQVPIT</sequence>
<evidence type="ECO:0000313" key="5">
    <source>
        <dbReference type="EMBL" id="GID80183.1"/>
    </source>
</evidence>
<dbReference type="InterPro" id="IPR018060">
    <property type="entry name" value="HTH_AraC"/>
</dbReference>
<dbReference type="InterPro" id="IPR018062">
    <property type="entry name" value="HTH_AraC-typ_CS"/>
</dbReference>
<dbReference type="SUPFAM" id="SSF46689">
    <property type="entry name" value="Homeodomain-like"/>
    <property type="match status" value="2"/>
</dbReference>
<feature type="domain" description="HTH araC/xylS-type" evidence="4">
    <location>
        <begin position="195"/>
        <end position="293"/>
    </location>
</feature>
<dbReference type="SMART" id="SM00342">
    <property type="entry name" value="HTH_ARAC"/>
    <property type="match status" value="1"/>
</dbReference>
<dbReference type="EMBL" id="BOMI01000188">
    <property type="protein sequence ID" value="GID80183.1"/>
    <property type="molecule type" value="Genomic_DNA"/>
</dbReference>
<name>A0ABQ3YJK2_9ACTN</name>
<gene>
    <name evidence="5" type="ORF">Ade02nite_88240</name>
</gene>
<evidence type="ECO:0000259" key="4">
    <source>
        <dbReference type="PROSITE" id="PS01124"/>
    </source>
</evidence>
<keyword evidence="1" id="KW-0805">Transcription regulation</keyword>
<evidence type="ECO:0000313" key="6">
    <source>
        <dbReference type="Proteomes" id="UP000609879"/>
    </source>
</evidence>
<evidence type="ECO:0000256" key="1">
    <source>
        <dbReference type="ARBA" id="ARBA00023015"/>
    </source>
</evidence>
<evidence type="ECO:0000256" key="3">
    <source>
        <dbReference type="ARBA" id="ARBA00023163"/>
    </source>
</evidence>
<protein>
    <recommendedName>
        <fullName evidence="4">HTH araC/xylS-type domain-containing protein</fullName>
    </recommendedName>
</protein>
<dbReference type="Gene3D" id="1.10.10.60">
    <property type="entry name" value="Homeodomain-like"/>
    <property type="match status" value="2"/>
</dbReference>
<dbReference type="InterPro" id="IPR050204">
    <property type="entry name" value="AraC_XylS_family_regulators"/>
</dbReference>
<accession>A0ABQ3YJK2</accession>
<keyword evidence="6" id="KW-1185">Reference proteome</keyword>
<dbReference type="InterPro" id="IPR020449">
    <property type="entry name" value="Tscrpt_reg_AraC-type_HTH"/>
</dbReference>
<dbReference type="Proteomes" id="UP000609879">
    <property type="component" value="Unassembled WGS sequence"/>
</dbReference>
<reference evidence="5 6" key="1">
    <citation type="submission" date="2021-01" db="EMBL/GenBank/DDBJ databases">
        <title>Whole genome shotgun sequence of Actinoplanes deccanensis NBRC 13994.</title>
        <authorList>
            <person name="Komaki H."/>
            <person name="Tamura T."/>
        </authorList>
    </citation>
    <scope>NUCLEOTIDE SEQUENCE [LARGE SCALE GENOMIC DNA]</scope>
    <source>
        <strain evidence="5 6">NBRC 13994</strain>
    </source>
</reference>
<organism evidence="5 6">
    <name type="scientific">Paractinoplanes deccanensis</name>
    <dbReference type="NCBI Taxonomy" id="113561"/>
    <lineage>
        <taxon>Bacteria</taxon>
        <taxon>Bacillati</taxon>
        <taxon>Actinomycetota</taxon>
        <taxon>Actinomycetes</taxon>
        <taxon>Micromonosporales</taxon>
        <taxon>Micromonosporaceae</taxon>
        <taxon>Paractinoplanes</taxon>
    </lineage>
</organism>
<keyword evidence="2" id="KW-0238">DNA-binding</keyword>
<evidence type="ECO:0000256" key="2">
    <source>
        <dbReference type="ARBA" id="ARBA00023125"/>
    </source>
</evidence>
<dbReference type="PANTHER" id="PTHR46796">
    <property type="entry name" value="HTH-TYPE TRANSCRIPTIONAL ACTIVATOR RHAS-RELATED"/>
    <property type="match status" value="1"/>
</dbReference>